<dbReference type="Gene3D" id="1.10.101.10">
    <property type="entry name" value="PGBD-like superfamily/PGBD"/>
    <property type="match status" value="1"/>
</dbReference>
<proteinExistence type="predicted"/>
<dbReference type="InterPro" id="IPR011330">
    <property type="entry name" value="Glyco_hydro/deAcase_b/a-brl"/>
</dbReference>
<dbReference type="Gene3D" id="3.20.20.370">
    <property type="entry name" value="Glycoside hydrolase/deacetylase"/>
    <property type="match status" value="1"/>
</dbReference>
<comment type="caution">
    <text evidence="3">The sequence shown here is derived from an EMBL/GenBank/DDBJ whole genome shotgun (WGS) entry which is preliminary data.</text>
</comment>
<feature type="signal peptide" evidence="1">
    <location>
        <begin position="1"/>
        <end position="28"/>
    </location>
</feature>
<protein>
    <recommendedName>
        <fullName evidence="2">NodB homology domain-containing protein</fullName>
    </recommendedName>
</protein>
<evidence type="ECO:0000256" key="1">
    <source>
        <dbReference type="SAM" id="SignalP"/>
    </source>
</evidence>
<dbReference type="EMBL" id="CAJC01000150">
    <property type="protein sequence ID" value="CCI53486.1"/>
    <property type="molecule type" value="Genomic_DNA"/>
</dbReference>
<dbReference type="SUPFAM" id="SSF88713">
    <property type="entry name" value="Glycoside hydrolase/deacetylase"/>
    <property type="match status" value="1"/>
</dbReference>
<dbReference type="InterPro" id="IPR036366">
    <property type="entry name" value="PGBDSf"/>
</dbReference>
<dbReference type="InterPro" id="IPR002509">
    <property type="entry name" value="NODB_dom"/>
</dbReference>
<dbReference type="GO" id="GO:0016810">
    <property type="term" value="F:hydrolase activity, acting on carbon-nitrogen (but not peptide) bonds"/>
    <property type="evidence" value="ECO:0007669"/>
    <property type="project" value="InterPro"/>
</dbReference>
<reference evidence="3 4" key="1">
    <citation type="journal article" date="2013" name="ISME J.">
        <title>A metabolic model for members of the genus Tetrasphaera involved in enhanced biological phosphorus removal.</title>
        <authorList>
            <person name="Kristiansen R."/>
            <person name="Nguyen H.T.T."/>
            <person name="Saunders A.M."/>
            <person name="Nielsen J.L."/>
            <person name="Wimmer R."/>
            <person name="Le V.Q."/>
            <person name="McIlroy S.J."/>
            <person name="Petrovski S."/>
            <person name="Seviour R.J."/>
            <person name="Calteau A."/>
            <person name="Nielsen K.L."/>
            <person name="Nielsen P.H."/>
        </authorList>
    </citation>
    <scope>NUCLEOTIDE SEQUENCE [LARGE SCALE GENOMIC DNA]</scope>
    <source>
        <strain evidence="3 4">Ben 74</strain>
    </source>
</reference>
<keyword evidence="4" id="KW-1185">Reference proteome</keyword>
<dbReference type="InterPro" id="IPR050248">
    <property type="entry name" value="Polysacc_deacetylase_ArnD"/>
</dbReference>
<gene>
    <name evidence="3" type="ORF">BN13_40038</name>
</gene>
<accession>A0A077M865</accession>
<organism evidence="3 4">
    <name type="scientific">Nostocoides jenkinsii Ben 74</name>
    <dbReference type="NCBI Taxonomy" id="1193518"/>
    <lineage>
        <taxon>Bacteria</taxon>
        <taxon>Bacillati</taxon>
        <taxon>Actinomycetota</taxon>
        <taxon>Actinomycetes</taxon>
        <taxon>Micrococcales</taxon>
        <taxon>Intrasporangiaceae</taxon>
        <taxon>Nostocoides</taxon>
    </lineage>
</organism>
<dbReference type="STRING" id="1193518.BN13_40038"/>
<dbReference type="Proteomes" id="UP000035720">
    <property type="component" value="Unassembled WGS sequence"/>
</dbReference>
<evidence type="ECO:0000313" key="3">
    <source>
        <dbReference type="EMBL" id="CCI53486.1"/>
    </source>
</evidence>
<dbReference type="SUPFAM" id="SSF47090">
    <property type="entry name" value="PGBD-like"/>
    <property type="match status" value="1"/>
</dbReference>
<name>A0A077M865_9MICO</name>
<dbReference type="GO" id="GO:0005975">
    <property type="term" value="P:carbohydrate metabolic process"/>
    <property type="evidence" value="ECO:0007669"/>
    <property type="project" value="InterPro"/>
</dbReference>
<feature type="domain" description="NodB homology" evidence="2">
    <location>
        <begin position="122"/>
        <end position="230"/>
    </location>
</feature>
<evidence type="ECO:0000313" key="4">
    <source>
        <dbReference type="Proteomes" id="UP000035720"/>
    </source>
</evidence>
<feature type="chain" id="PRO_5001720947" description="NodB homology domain-containing protein" evidence="1">
    <location>
        <begin position="29"/>
        <end position="326"/>
    </location>
</feature>
<dbReference type="InterPro" id="IPR036365">
    <property type="entry name" value="PGBD-like_sf"/>
</dbReference>
<dbReference type="AlphaFoldDB" id="A0A077M865"/>
<dbReference type="RefSeq" id="WP_162199894.1">
    <property type="nucleotide sequence ID" value="NZ_HF571038.1"/>
</dbReference>
<sequence>MTNARRIASALSAVALAGALLPGTSASAATVNCTSSTPPTSRPAINYGDSGTCVALAQRLLKQAYFYNGPTTGFWNAAARDAMIKFATSYRLVRRDGSVRSAGWDVLTKVNAPFQKYKCGNASTDKVLLVFDDEPTSATSYKALIDAAKAGGYGIGIAPNGKFVASGLVDVTMARNRGLLVVDHTYDHDLLTNMSYDQVVWEITRPYNGSNYVRPPYGAYNSTVETAFAKYKKNNCLWDVDPRDWARSTSKAPLEVPDFKVTPQQAADYIVGNAWGGSTVVVHLQHLGTDASLLKYIDDGLRQRGLRLCRNWPRPTNVLMPNQYCL</sequence>
<dbReference type="CDD" id="cd10917">
    <property type="entry name" value="CE4_NodB_like_6s_7s"/>
    <property type="match status" value="1"/>
</dbReference>
<evidence type="ECO:0000259" key="2">
    <source>
        <dbReference type="Pfam" id="PF01522"/>
    </source>
</evidence>
<dbReference type="PANTHER" id="PTHR10587">
    <property type="entry name" value="GLYCOSYL TRANSFERASE-RELATED"/>
    <property type="match status" value="1"/>
</dbReference>
<keyword evidence="1" id="KW-0732">Signal</keyword>
<dbReference type="Pfam" id="PF01522">
    <property type="entry name" value="Polysacc_deac_1"/>
    <property type="match status" value="1"/>
</dbReference>